<evidence type="ECO:0000313" key="2">
    <source>
        <dbReference type="EMBL" id="SFR46648.1"/>
    </source>
</evidence>
<sequence length="286" mass="30231">MPTLDITDDHADRIEALREELAAAHAGPYASVDREDALAYLLDLADAVDDADRVAEPTRDGGGDETPDADPFDRDRARELLAARNRRRSDPDPEDPMDLSDIATAFDVAGRSEMTKDDLIDAILDAAERLAADPFARVDIGLDAAEPAGDGENSAEEDDAVEGDATGDDATEDDATEDDATGDDAVEGDATGDDATEDDATEDDATGDDAVEGDATGDDATEDDAADDSDDGGAGQLDAMMSLLDTHGDKWREADGDARYEVDLPDGSVETARTKDDVRALLFKNY</sequence>
<dbReference type="AlphaFoldDB" id="A0A1I6GWT8"/>
<protein>
    <submittedName>
        <fullName evidence="2">Rho termination factor, N-terminal domain</fullName>
    </submittedName>
</protein>
<feature type="compositionally biased region" description="Basic and acidic residues" evidence="1">
    <location>
        <begin position="52"/>
        <end position="62"/>
    </location>
</feature>
<accession>A0A1I6GWT8</accession>
<dbReference type="STRING" id="35743.SAMN04487937_2138"/>
<dbReference type="RefSeq" id="WP_092921809.1">
    <property type="nucleotide sequence ID" value="NZ_FOYN01000003.1"/>
</dbReference>
<feature type="compositionally biased region" description="Basic and acidic residues" evidence="1">
    <location>
        <begin position="71"/>
        <end position="81"/>
    </location>
</feature>
<feature type="compositionally biased region" description="Acidic residues" evidence="1">
    <location>
        <begin position="153"/>
        <end position="231"/>
    </location>
</feature>
<feature type="region of interest" description="Disordered" evidence="1">
    <location>
        <begin position="52"/>
        <end position="101"/>
    </location>
</feature>
<proteinExistence type="predicted"/>
<evidence type="ECO:0000256" key="1">
    <source>
        <dbReference type="SAM" id="MobiDB-lite"/>
    </source>
</evidence>
<keyword evidence="3" id="KW-1185">Reference proteome</keyword>
<reference evidence="3" key="1">
    <citation type="submission" date="2016-10" db="EMBL/GenBank/DDBJ databases">
        <authorList>
            <person name="Varghese N."/>
            <person name="Submissions S."/>
        </authorList>
    </citation>
    <scope>NUCLEOTIDE SEQUENCE [LARGE SCALE GENOMIC DNA]</scope>
    <source>
        <strain evidence="3">RD 26</strain>
    </source>
</reference>
<feature type="region of interest" description="Disordered" evidence="1">
    <location>
        <begin position="142"/>
        <end position="241"/>
    </location>
</feature>
<organism evidence="2 3">
    <name type="scientific">Halorubrum sodomense</name>
    <dbReference type="NCBI Taxonomy" id="35743"/>
    <lineage>
        <taxon>Archaea</taxon>
        <taxon>Methanobacteriati</taxon>
        <taxon>Methanobacteriota</taxon>
        <taxon>Stenosarchaea group</taxon>
        <taxon>Halobacteria</taxon>
        <taxon>Halobacteriales</taxon>
        <taxon>Haloferacaceae</taxon>
        <taxon>Halorubrum</taxon>
    </lineage>
</organism>
<dbReference type="EMBL" id="FOYN01000003">
    <property type="protein sequence ID" value="SFR46648.1"/>
    <property type="molecule type" value="Genomic_DNA"/>
</dbReference>
<dbReference type="Proteomes" id="UP000198932">
    <property type="component" value="Unassembled WGS sequence"/>
</dbReference>
<evidence type="ECO:0000313" key="3">
    <source>
        <dbReference type="Proteomes" id="UP000198932"/>
    </source>
</evidence>
<dbReference type="OrthoDB" id="205007at2157"/>
<gene>
    <name evidence="2" type="ORF">SAMN04487937_2138</name>
</gene>
<name>A0A1I6GWT8_HALSD</name>